<keyword evidence="3" id="KW-1185">Reference proteome</keyword>
<accession>A0A0U5FS03</accession>
<organism evidence="2 3">
    <name type="scientific">Aspergillus calidoustus</name>
    <dbReference type="NCBI Taxonomy" id="454130"/>
    <lineage>
        <taxon>Eukaryota</taxon>
        <taxon>Fungi</taxon>
        <taxon>Dikarya</taxon>
        <taxon>Ascomycota</taxon>
        <taxon>Pezizomycotina</taxon>
        <taxon>Eurotiomycetes</taxon>
        <taxon>Eurotiomycetidae</taxon>
        <taxon>Eurotiales</taxon>
        <taxon>Aspergillaceae</taxon>
        <taxon>Aspergillus</taxon>
        <taxon>Aspergillus subgen. Nidulantes</taxon>
    </lineage>
</organism>
<keyword evidence="1" id="KW-0560">Oxidoreductase</keyword>
<dbReference type="OrthoDB" id="2898509at2759"/>
<evidence type="ECO:0000313" key="3">
    <source>
        <dbReference type="Proteomes" id="UP000054771"/>
    </source>
</evidence>
<dbReference type="PANTHER" id="PTHR47534">
    <property type="entry name" value="YALI0E05731P"/>
    <property type="match status" value="1"/>
</dbReference>
<dbReference type="OMA" id="ECHEAHE"/>
<name>A0A0U5FS03_ASPCI</name>
<dbReference type="EMBL" id="CDMC01000001">
    <property type="protein sequence ID" value="CEL01990.1"/>
    <property type="molecule type" value="Genomic_DNA"/>
</dbReference>
<gene>
    <name evidence="2" type="ORF">ASPCAL01566</name>
</gene>
<reference evidence="3" key="1">
    <citation type="journal article" date="2016" name="Genome Announc.">
        <title>Draft genome sequences of fungus Aspergillus calidoustus.</title>
        <authorList>
            <person name="Horn F."/>
            <person name="Linde J."/>
            <person name="Mattern D.J."/>
            <person name="Walther G."/>
            <person name="Guthke R."/>
            <person name="Scherlach K."/>
            <person name="Martin K."/>
            <person name="Brakhage A.A."/>
            <person name="Petzke L."/>
            <person name="Valiante V."/>
        </authorList>
    </citation>
    <scope>NUCLEOTIDE SEQUENCE [LARGE SCALE GENOMIC DNA]</scope>
    <source>
        <strain evidence="3">SF006504</strain>
    </source>
</reference>
<dbReference type="InterPro" id="IPR052228">
    <property type="entry name" value="Sec_Metab_Biosynth_Oxidored"/>
</dbReference>
<dbReference type="PANTHER" id="PTHR47534:SF2">
    <property type="entry name" value="KETOREDUCTASE (KR) DOMAIN-CONTAINING PROTEIN-RELATED"/>
    <property type="match status" value="1"/>
</dbReference>
<dbReference type="Gene3D" id="3.40.50.720">
    <property type="entry name" value="NAD(P)-binding Rossmann-like Domain"/>
    <property type="match status" value="1"/>
</dbReference>
<protein>
    <submittedName>
        <fullName evidence="2">Uncharacterized protein</fullName>
    </submittedName>
</protein>
<evidence type="ECO:0000256" key="1">
    <source>
        <dbReference type="ARBA" id="ARBA00023002"/>
    </source>
</evidence>
<proteinExistence type="predicted"/>
<dbReference type="Proteomes" id="UP000054771">
    <property type="component" value="Unassembled WGS sequence"/>
</dbReference>
<dbReference type="AlphaFoldDB" id="A0A0U5FS03"/>
<dbReference type="STRING" id="454130.A0A0U5FS03"/>
<evidence type="ECO:0000313" key="2">
    <source>
        <dbReference type="EMBL" id="CEL01990.1"/>
    </source>
</evidence>
<dbReference type="GO" id="GO:0016491">
    <property type="term" value="F:oxidoreductase activity"/>
    <property type="evidence" value="ECO:0007669"/>
    <property type="project" value="UniProtKB-KW"/>
</dbReference>
<sequence>MRFITNLLPALKLSRTPRVASILAAGKETQISPDNLDLCKSYSFTTAGFYATTMTTLALSHLAAQHPSISFLHVFPGFVPTPIYTSAWGGIVGTIVSMLLWPFTVPLNQSGEWSLFVATSAGFRARECHEAHEGVPLVDGVIGSGDIF</sequence>